<protein>
    <recommendedName>
        <fullName evidence="2">PD-(D/E)XK nuclease-like domain-containing protein</fullName>
    </recommendedName>
</protein>
<name>B2WNB8_PYRTR</name>
<reference evidence="4" key="1">
    <citation type="journal article" date="2013" name="G3 (Bethesda)">
        <title>Comparative genomics of a plant-pathogenic fungus, Pyrenophora tritici-repentis, reveals transduplication and the impact of repeat elements on pathogenicity and population divergence.</title>
        <authorList>
            <person name="Manning V.A."/>
            <person name="Pandelova I."/>
            <person name="Dhillon B."/>
            <person name="Wilhelm L.J."/>
            <person name="Goodwin S.B."/>
            <person name="Berlin A.M."/>
            <person name="Figueroa M."/>
            <person name="Freitag M."/>
            <person name="Hane J.K."/>
            <person name="Henrissat B."/>
            <person name="Holman W.H."/>
            <person name="Kodira C.D."/>
            <person name="Martin J."/>
            <person name="Oliver R.P."/>
            <person name="Robbertse B."/>
            <person name="Schackwitz W."/>
            <person name="Schwartz D.C."/>
            <person name="Spatafora J.W."/>
            <person name="Turgeon B.G."/>
            <person name="Yandava C."/>
            <person name="Young S."/>
            <person name="Zhou S."/>
            <person name="Zeng Q."/>
            <person name="Grigoriev I.V."/>
            <person name="Ma L.-J."/>
            <person name="Ciuffetti L.M."/>
        </authorList>
    </citation>
    <scope>NUCLEOTIDE SEQUENCE [LARGE SCALE GENOMIC DNA]</scope>
    <source>
        <strain evidence="4">Pt-1C-BFP</strain>
    </source>
</reference>
<dbReference type="STRING" id="426418.B2WNB8"/>
<organism evidence="3 4">
    <name type="scientific">Pyrenophora tritici-repentis (strain Pt-1C-BFP)</name>
    <name type="common">Wheat tan spot fungus</name>
    <name type="synonym">Drechslera tritici-repentis</name>
    <dbReference type="NCBI Taxonomy" id="426418"/>
    <lineage>
        <taxon>Eukaryota</taxon>
        <taxon>Fungi</taxon>
        <taxon>Dikarya</taxon>
        <taxon>Ascomycota</taxon>
        <taxon>Pezizomycotina</taxon>
        <taxon>Dothideomycetes</taxon>
        <taxon>Pleosporomycetidae</taxon>
        <taxon>Pleosporales</taxon>
        <taxon>Pleosporineae</taxon>
        <taxon>Pleosporaceae</taxon>
        <taxon>Pyrenophora</taxon>
    </lineage>
</organism>
<evidence type="ECO:0000313" key="3">
    <source>
        <dbReference type="EMBL" id="EDU44425.1"/>
    </source>
</evidence>
<dbReference type="InterPro" id="IPR046797">
    <property type="entry name" value="PDDEXK_12"/>
</dbReference>
<feature type="compositionally biased region" description="Polar residues" evidence="1">
    <location>
        <begin position="72"/>
        <end position="91"/>
    </location>
</feature>
<dbReference type="Pfam" id="PF20516">
    <property type="entry name" value="PDDEXK_12"/>
    <property type="match status" value="1"/>
</dbReference>
<gene>
    <name evidence="3" type="ORF">PTRG_11375</name>
</gene>
<evidence type="ECO:0000256" key="1">
    <source>
        <dbReference type="SAM" id="MobiDB-lite"/>
    </source>
</evidence>
<sequence length="370" mass="41365">MSSTAPSLKTKISLWLDSVSACSSTGTPKKKRLHSTDIDLGTPFNEDVNAGDEFPPQKRARNILEDSPHFPPTTSSIENDSTSSFQSHNSGKYSPVRQIRILEDSDRPVIFVDFYNMERVGQAPESVTHMHTAAQITDAFKASIAHLPKLQRCQQASQAGLIQYPSAKDAGRARGNRERLERICSSSIASGNPSISNPPTLISNKKLPSRIIDYAIRLQPDSTIKTAYQSLQPLTEETVKSWDHITTVAQKMPITINIETKGPMKSWTDGKAQVGIWMDAWLHGCELLCKKGPDKDWPAIPVLISQGHEWHLLIVTKNKEGLTFREMIMIGSTRNCFDTLKVVAVLQWLMDWAETVWRPWFLSLIAQDDA</sequence>
<accession>B2WNB8</accession>
<evidence type="ECO:0000259" key="2">
    <source>
        <dbReference type="Pfam" id="PF20516"/>
    </source>
</evidence>
<feature type="domain" description="PD-(D/E)XK nuclease-like" evidence="2">
    <location>
        <begin position="128"/>
        <end position="358"/>
    </location>
</feature>
<dbReference type="HOGENOM" id="CLU_748302_0_0_1"/>
<dbReference type="AlphaFoldDB" id="B2WNB8"/>
<proteinExistence type="predicted"/>
<dbReference type="eggNOG" id="ENOG502SSXD">
    <property type="taxonomic scope" value="Eukaryota"/>
</dbReference>
<dbReference type="InParanoid" id="B2WNB8"/>
<feature type="region of interest" description="Disordered" evidence="1">
    <location>
        <begin position="23"/>
        <end position="50"/>
    </location>
</feature>
<feature type="region of interest" description="Disordered" evidence="1">
    <location>
        <begin position="63"/>
        <end position="91"/>
    </location>
</feature>
<dbReference type="Proteomes" id="UP000001471">
    <property type="component" value="Unassembled WGS sequence"/>
</dbReference>
<dbReference type="EMBL" id="DS231631">
    <property type="protein sequence ID" value="EDU44425.1"/>
    <property type="molecule type" value="Genomic_DNA"/>
</dbReference>
<evidence type="ECO:0000313" key="4">
    <source>
        <dbReference type="Proteomes" id="UP000001471"/>
    </source>
</evidence>